<dbReference type="KEGG" id="nall:PP769_16355"/>
<sequence>MRVQQSCVILSCAVMLAGCVSAQQTGPAPSAYPVDYAPPPQVKTFVFPEKGQSPEQQEQDDFTCYKWAKQQTGYDPEHPNLAAAPPPPSGGGALFGAMGGAALGAIGGAIAGDPGMGAAIGAAAGGGLGLMGQRAAEQEYQQDVQQAGARNQRTRDTFDRAHRTCMEAKGYKVG</sequence>
<evidence type="ECO:0000313" key="2">
    <source>
        <dbReference type="EMBL" id="WNM57522.1"/>
    </source>
</evidence>
<keyword evidence="1" id="KW-0732">Signal</keyword>
<dbReference type="PROSITE" id="PS51257">
    <property type="entry name" value="PROKAR_LIPOPROTEIN"/>
    <property type="match status" value="1"/>
</dbReference>
<feature type="signal peptide" evidence="1">
    <location>
        <begin position="1"/>
        <end position="22"/>
    </location>
</feature>
<proteinExistence type="predicted"/>
<evidence type="ECO:0008006" key="4">
    <source>
        <dbReference type="Google" id="ProtNLM"/>
    </source>
</evidence>
<keyword evidence="3" id="KW-1185">Reference proteome</keyword>
<gene>
    <name evidence="2" type="ORF">PP769_16355</name>
</gene>
<evidence type="ECO:0000256" key="1">
    <source>
        <dbReference type="SAM" id="SignalP"/>
    </source>
</evidence>
<accession>A0AA96JRI0</accession>
<organism evidence="2 3">
    <name type="scientific">Candidatus Nitrospira allomarina</name>
    <dbReference type="NCBI Taxonomy" id="3020900"/>
    <lineage>
        <taxon>Bacteria</taxon>
        <taxon>Pseudomonadati</taxon>
        <taxon>Nitrospirota</taxon>
        <taxon>Nitrospiria</taxon>
        <taxon>Nitrospirales</taxon>
        <taxon>Nitrospiraceae</taxon>
        <taxon>Nitrospira</taxon>
    </lineage>
</organism>
<evidence type="ECO:0000313" key="3">
    <source>
        <dbReference type="Proteomes" id="UP001302719"/>
    </source>
</evidence>
<reference evidence="2 3" key="1">
    <citation type="submission" date="2023-01" db="EMBL/GenBank/DDBJ databases">
        <title>Cultivation and genomic characterization of new, ubiquitous marine nitrite-oxidizing bacteria from the Nitrospirales.</title>
        <authorList>
            <person name="Mueller A.J."/>
            <person name="Daebeler A."/>
            <person name="Herbold C.W."/>
            <person name="Kirkegaard R.H."/>
            <person name="Daims H."/>
        </authorList>
    </citation>
    <scope>NUCLEOTIDE SEQUENCE [LARGE SCALE GENOMIC DNA]</scope>
    <source>
        <strain evidence="2 3">VA</strain>
    </source>
</reference>
<dbReference type="Proteomes" id="UP001302719">
    <property type="component" value="Chromosome"/>
</dbReference>
<feature type="chain" id="PRO_5041701465" description="Glycine zipper domain-containing protein" evidence="1">
    <location>
        <begin position="23"/>
        <end position="174"/>
    </location>
</feature>
<name>A0AA96JRI0_9BACT</name>
<protein>
    <recommendedName>
        <fullName evidence="4">Glycine zipper domain-containing protein</fullName>
    </recommendedName>
</protein>
<dbReference type="AlphaFoldDB" id="A0AA96JRI0"/>
<dbReference type="RefSeq" id="WP_312642089.1">
    <property type="nucleotide sequence ID" value="NZ_CP116967.1"/>
</dbReference>
<dbReference type="EMBL" id="CP116967">
    <property type="protein sequence ID" value="WNM57522.1"/>
    <property type="molecule type" value="Genomic_DNA"/>
</dbReference>